<organism evidence="6 7">
    <name type="scientific">candidate division MSBL1 archaeon SCGC-AAA259J03</name>
    <dbReference type="NCBI Taxonomy" id="1698269"/>
    <lineage>
        <taxon>Archaea</taxon>
        <taxon>Methanobacteriati</taxon>
        <taxon>Methanobacteriota</taxon>
        <taxon>candidate division MSBL1</taxon>
    </lineage>
</organism>
<sequence>MEEDSKSKLFAVKTAIGRERETAELVNNQNDYRSLSLKSVVVSPETEGYIYVEANDVAEVLRATENVRFARKVLETPASEEDVDRIMSPRPPVARMSHDTPVLITGGNFKGEEGKIENIMRAEGKITVKLDATVVPVSVTVDMEQVTPVKEDQPRR</sequence>
<dbReference type="Gene3D" id="3.30.70.940">
    <property type="entry name" value="NusG, N-terminal domain"/>
    <property type="match status" value="1"/>
</dbReference>
<dbReference type="InterPro" id="IPR014722">
    <property type="entry name" value="Rib_uL2_dom2"/>
</dbReference>
<dbReference type="InterPro" id="IPR036735">
    <property type="entry name" value="NGN_dom_sf"/>
</dbReference>
<dbReference type="InterPro" id="IPR006645">
    <property type="entry name" value="NGN-like_dom"/>
</dbReference>
<evidence type="ECO:0000313" key="6">
    <source>
        <dbReference type="EMBL" id="KXA98633.1"/>
    </source>
</evidence>
<dbReference type="SMART" id="SM00738">
    <property type="entry name" value="NGN"/>
    <property type="match status" value="1"/>
</dbReference>
<keyword evidence="1" id="KW-0805">Transcription regulation</keyword>
<keyword evidence="7" id="KW-1185">Reference proteome</keyword>
<dbReference type="InterPro" id="IPR005100">
    <property type="entry name" value="NGN-domain"/>
</dbReference>
<gene>
    <name evidence="6" type="ORF">AKJ39_01410</name>
</gene>
<evidence type="ECO:0000256" key="3">
    <source>
        <dbReference type="NCBIfam" id="TIGR00405"/>
    </source>
</evidence>
<evidence type="ECO:0000256" key="1">
    <source>
        <dbReference type="ARBA" id="ARBA00023015"/>
    </source>
</evidence>
<dbReference type="GO" id="GO:0003746">
    <property type="term" value="F:translation elongation factor activity"/>
    <property type="evidence" value="ECO:0007669"/>
    <property type="project" value="InterPro"/>
</dbReference>
<evidence type="ECO:0000313" key="7">
    <source>
        <dbReference type="Proteomes" id="UP000070257"/>
    </source>
</evidence>
<dbReference type="InterPro" id="IPR008991">
    <property type="entry name" value="Translation_prot_SH3-like_sf"/>
</dbReference>
<dbReference type="Pfam" id="PF03439">
    <property type="entry name" value="Spt5-NGN"/>
    <property type="match status" value="1"/>
</dbReference>
<dbReference type="NCBIfam" id="TIGR00405">
    <property type="entry name" value="KOW_elon_Spt5"/>
    <property type="match status" value="1"/>
</dbReference>
<protein>
    <recommendedName>
        <fullName evidence="3">Transcription elongation factor Spt5</fullName>
    </recommendedName>
</protein>
<reference evidence="6 7" key="1">
    <citation type="journal article" date="2016" name="Sci. Rep.">
        <title>Metabolic traits of an uncultured archaeal lineage -MSBL1- from brine pools of the Red Sea.</title>
        <authorList>
            <person name="Mwirichia R."/>
            <person name="Alam I."/>
            <person name="Rashid M."/>
            <person name="Vinu M."/>
            <person name="Ba-Alawi W."/>
            <person name="Anthony Kamau A."/>
            <person name="Kamanda Ngugi D."/>
            <person name="Goker M."/>
            <person name="Klenk H.P."/>
            <person name="Bajic V."/>
            <person name="Stingl U."/>
        </authorList>
    </citation>
    <scope>NUCLEOTIDE SEQUENCE [LARGE SCALE GENOMIC DNA]</scope>
    <source>
        <strain evidence="6">SCGC-AAA259J03</strain>
    </source>
</reference>
<dbReference type="AlphaFoldDB" id="A0A656YWS2"/>
<dbReference type="Proteomes" id="UP000070257">
    <property type="component" value="Unassembled WGS sequence"/>
</dbReference>
<feature type="domain" description="NusG-like N-terminal" evidence="5">
    <location>
        <begin position="6"/>
        <end position="90"/>
    </location>
</feature>
<dbReference type="EMBL" id="LHXT01000012">
    <property type="protein sequence ID" value="KXA98633.1"/>
    <property type="molecule type" value="Genomic_DNA"/>
</dbReference>
<name>A0A656YWS2_9EURY</name>
<dbReference type="InterPro" id="IPR011590">
    <property type="entry name" value="Spt5_arc"/>
</dbReference>
<accession>A0A656YWS2</accession>
<proteinExistence type="predicted"/>
<evidence type="ECO:0000256" key="4">
    <source>
        <dbReference type="SAM" id="MobiDB-lite"/>
    </source>
</evidence>
<dbReference type="SUPFAM" id="SSF50104">
    <property type="entry name" value="Translation proteins SH3-like domain"/>
    <property type="match status" value="1"/>
</dbReference>
<dbReference type="Gene3D" id="2.30.30.30">
    <property type="match status" value="1"/>
</dbReference>
<dbReference type="GO" id="GO:0006354">
    <property type="term" value="P:DNA-templated transcription elongation"/>
    <property type="evidence" value="ECO:0007669"/>
    <property type="project" value="InterPro"/>
</dbReference>
<evidence type="ECO:0000259" key="5">
    <source>
        <dbReference type="SMART" id="SM00738"/>
    </source>
</evidence>
<evidence type="ECO:0000256" key="2">
    <source>
        <dbReference type="ARBA" id="ARBA00023163"/>
    </source>
</evidence>
<feature type="region of interest" description="Disordered" evidence="4">
    <location>
        <begin position="78"/>
        <end position="108"/>
    </location>
</feature>
<comment type="caution">
    <text evidence="6">The sequence shown here is derived from an EMBL/GenBank/DDBJ whole genome shotgun (WGS) entry which is preliminary data.</text>
</comment>
<keyword evidence="2" id="KW-0804">Transcription</keyword>